<dbReference type="InterPro" id="IPR010982">
    <property type="entry name" value="Lambda_DNA-bd_dom_sf"/>
</dbReference>
<dbReference type="Gene3D" id="1.10.260.40">
    <property type="entry name" value="lambda repressor-like DNA-binding domains"/>
    <property type="match status" value="1"/>
</dbReference>
<dbReference type="PROSITE" id="PS50943">
    <property type="entry name" value="HTH_CROC1"/>
    <property type="match status" value="1"/>
</dbReference>
<dbReference type="Proteomes" id="UP000612680">
    <property type="component" value="Chromosome"/>
</dbReference>
<reference evidence="2 3" key="1">
    <citation type="submission" date="2020-06" db="EMBL/GenBank/DDBJ databases">
        <title>Dyadobacter sandarakinus sp. nov., isolated from the soil of the Arctic Yellow River Station.</title>
        <authorList>
            <person name="Zhang Y."/>
            <person name="Peng F."/>
        </authorList>
    </citation>
    <scope>NUCLEOTIDE SEQUENCE [LARGE SCALE GENOMIC DNA]</scope>
    <source>
        <strain evidence="2 3">Q3-56</strain>
    </source>
</reference>
<evidence type="ECO:0000313" key="2">
    <source>
        <dbReference type="EMBL" id="QRQ99763.1"/>
    </source>
</evidence>
<dbReference type="InterPro" id="IPR001387">
    <property type="entry name" value="Cro/C1-type_HTH"/>
</dbReference>
<dbReference type="SUPFAM" id="SSF47413">
    <property type="entry name" value="lambda repressor-like DNA-binding domains"/>
    <property type="match status" value="1"/>
</dbReference>
<gene>
    <name evidence="2" type="ORF">HWI92_01925</name>
</gene>
<protein>
    <recommendedName>
        <fullName evidence="1">HTH cro/C1-type domain-containing protein</fullName>
    </recommendedName>
</protein>
<proteinExistence type="predicted"/>
<evidence type="ECO:0000313" key="3">
    <source>
        <dbReference type="Proteomes" id="UP000612680"/>
    </source>
</evidence>
<sequence>MNIGLTLRKIRKIKDLPIKYIAYVSGTSVSNIGLAETAKLPRQESLMRHCNALKIPIAAVLLHTVNEDEIPPEHIDSFRKLKEDILK</sequence>
<dbReference type="RefSeq" id="WP_204660525.1">
    <property type="nucleotide sequence ID" value="NZ_CP056775.1"/>
</dbReference>
<name>A0ABX7I127_9BACT</name>
<dbReference type="EMBL" id="CP056775">
    <property type="protein sequence ID" value="QRQ99763.1"/>
    <property type="molecule type" value="Genomic_DNA"/>
</dbReference>
<evidence type="ECO:0000259" key="1">
    <source>
        <dbReference type="PROSITE" id="PS50943"/>
    </source>
</evidence>
<accession>A0ABX7I127</accession>
<organism evidence="2 3">
    <name type="scientific">Dyadobacter sandarakinus</name>
    <dbReference type="NCBI Taxonomy" id="2747268"/>
    <lineage>
        <taxon>Bacteria</taxon>
        <taxon>Pseudomonadati</taxon>
        <taxon>Bacteroidota</taxon>
        <taxon>Cytophagia</taxon>
        <taxon>Cytophagales</taxon>
        <taxon>Spirosomataceae</taxon>
        <taxon>Dyadobacter</taxon>
    </lineage>
</organism>
<keyword evidence="3" id="KW-1185">Reference proteome</keyword>
<feature type="domain" description="HTH cro/C1-type" evidence="1">
    <location>
        <begin position="7"/>
        <end position="60"/>
    </location>
</feature>